<protein>
    <recommendedName>
        <fullName evidence="3">Abi family protein</fullName>
    </recommendedName>
</protein>
<sequence length="305" mass="35807">MRTTVGRFLYMEVLAMGASEPIRIKQAKTYEQQLDILKNRGIEVTDSQEAIASLKRINYYRLTAYGLTLKDGQQDQYRPDTTFNQLVALYEFDKKLRQLLIGVIESIEIAFRTHIAYHHAHTYGPLGYKEAKHFNSPVYHEKFLTNLDRFFKDNKTELFVAHHQSKYQGVFPIWVAVEVLSFSTLSMLFKNLKNKDKSVISKEYYNVPFVYMQSWLHTLTTIRNTCAHHGRLYGKKLTIRPKLFDDMQEKIQNDEVFAAILIACKLLNAKERAVFIDSLALLIEEYRDYVDTRHIGFPSDWENWL</sequence>
<gene>
    <name evidence="1" type="ORF">EEX84_12190</name>
</gene>
<dbReference type="AlphaFoldDB" id="A0A3M8P5J0"/>
<dbReference type="PIRSF" id="PIRSF034934">
    <property type="entry name" value="AbiF_AbiD"/>
    <property type="match status" value="1"/>
</dbReference>
<dbReference type="InterPro" id="IPR011664">
    <property type="entry name" value="Abi_system_AbiD/AbiF-like"/>
</dbReference>
<evidence type="ECO:0000313" key="2">
    <source>
        <dbReference type="Proteomes" id="UP000275473"/>
    </source>
</evidence>
<proteinExistence type="predicted"/>
<organism evidence="1 2">
    <name type="scientific">Planococcus salinus</name>
    <dbReference type="NCBI Taxonomy" id="1848460"/>
    <lineage>
        <taxon>Bacteria</taxon>
        <taxon>Bacillati</taxon>
        <taxon>Bacillota</taxon>
        <taxon>Bacilli</taxon>
        <taxon>Bacillales</taxon>
        <taxon>Caryophanaceae</taxon>
        <taxon>Planococcus</taxon>
    </lineage>
</organism>
<dbReference type="Pfam" id="PF07751">
    <property type="entry name" value="Abi_2"/>
    <property type="match status" value="1"/>
</dbReference>
<accession>A0A3M8P5J0</accession>
<reference evidence="1 2" key="1">
    <citation type="journal article" date="2018" name="Int. J. Syst. Evol. Microbiol.">
        <title>Planococcus salinus sp. nov., a moderately halophilic bacterium isolated from a saline-alkali soil.</title>
        <authorList>
            <person name="Gan L."/>
        </authorList>
    </citation>
    <scope>NUCLEOTIDE SEQUENCE [LARGE SCALE GENOMIC DNA]</scope>
    <source>
        <strain evidence="1 2">LCB217</strain>
    </source>
</reference>
<evidence type="ECO:0000313" key="1">
    <source>
        <dbReference type="EMBL" id="RNF38872.1"/>
    </source>
</evidence>
<dbReference type="InterPro" id="IPR017034">
    <property type="entry name" value="Abi_system_AbiD/AbiF"/>
</dbReference>
<keyword evidence="2" id="KW-1185">Reference proteome</keyword>
<comment type="caution">
    <text evidence="1">The sequence shown here is derived from an EMBL/GenBank/DDBJ whole genome shotgun (WGS) entry which is preliminary data.</text>
</comment>
<dbReference type="EMBL" id="RIAX01000009">
    <property type="protein sequence ID" value="RNF38872.1"/>
    <property type="molecule type" value="Genomic_DNA"/>
</dbReference>
<dbReference type="Proteomes" id="UP000275473">
    <property type="component" value="Unassembled WGS sequence"/>
</dbReference>
<evidence type="ECO:0008006" key="3">
    <source>
        <dbReference type="Google" id="ProtNLM"/>
    </source>
</evidence>
<name>A0A3M8P5J0_9BACL</name>